<protein>
    <recommendedName>
        <fullName evidence="3">Chalcone isomerase domain-containing protein</fullName>
    </recommendedName>
</protein>
<evidence type="ECO:0008006" key="3">
    <source>
        <dbReference type="Google" id="ProtNLM"/>
    </source>
</evidence>
<accession>A0AAD2CAA2</accession>
<dbReference type="PANTHER" id="PTHR47698">
    <property type="entry name" value="FATTY-ACID-BINDING PROTEIN 3, CHLOROPLASTIC"/>
    <property type="match status" value="1"/>
</dbReference>
<gene>
    <name evidence="1" type="ORF">CYCCA115_LOCUS230</name>
</gene>
<name>A0AAD2CAA2_9STRA</name>
<organism evidence="1 2">
    <name type="scientific">Cylindrotheca closterium</name>
    <dbReference type="NCBI Taxonomy" id="2856"/>
    <lineage>
        <taxon>Eukaryota</taxon>
        <taxon>Sar</taxon>
        <taxon>Stramenopiles</taxon>
        <taxon>Ochrophyta</taxon>
        <taxon>Bacillariophyta</taxon>
        <taxon>Bacillariophyceae</taxon>
        <taxon>Bacillariophycidae</taxon>
        <taxon>Bacillariales</taxon>
        <taxon>Bacillariaceae</taxon>
        <taxon>Cylindrotheca</taxon>
    </lineage>
</organism>
<evidence type="ECO:0000313" key="1">
    <source>
        <dbReference type="EMBL" id="CAJ1897654.1"/>
    </source>
</evidence>
<dbReference type="Gene3D" id="3.50.70.10">
    <property type="match status" value="1"/>
</dbReference>
<dbReference type="Proteomes" id="UP001295423">
    <property type="component" value="Unassembled WGS sequence"/>
</dbReference>
<dbReference type="InterPro" id="IPR036298">
    <property type="entry name" value="Chalcone_isomerase_sf"/>
</dbReference>
<dbReference type="PANTHER" id="PTHR47698:SF2">
    <property type="entry name" value="FATTY-ACID-BINDING PROTEIN 3, CHLOROPLASTIC"/>
    <property type="match status" value="1"/>
</dbReference>
<proteinExistence type="predicted"/>
<dbReference type="GO" id="GO:0016872">
    <property type="term" value="F:intramolecular lyase activity"/>
    <property type="evidence" value="ECO:0007669"/>
    <property type="project" value="InterPro"/>
</dbReference>
<keyword evidence="2" id="KW-1185">Reference proteome</keyword>
<comment type="caution">
    <text evidence="1">The sequence shown here is derived from an EMBL/GenBank/DDBJ whole genome shotgun (WGS) entry which is preliminary data.</text>
</comment>
<sequence length="137" mass="15132">MHPESIEAIKKEPSTGEGSIEQVLLDPSINRTIRIVMYREVDMETCITAILEALEPRMNGDDLDKLEEFKKLNPTDAFLEGAIIEMTVKGDTLVYKNVIGNVGSLKSERFAEAVCDAYYGAEPISPTHKESVVDGLS</sequence>
<evidence type="ECO:0000313" key="2">
    <source>
        <dbReference type="Proteomes" id="UP001295423"/>
    </source>
</evidence>
<reference evidence="1" key="1">
    <citation type="submission" date="2023-08" db="EMBL/GenBank/DDBJ databases">
        <authorList>
            <person name="Audoor S."/>
            <person name="Bilcke G."/>
        </authorList>
    </citation>
    <scope>NUCLEOTIDE SEQUENCE</scope>
</reference>
<dbReference type="AlphaFoldDB" id="A0AAD2CAA2"/>
<dbReference type="EMBL" id="CAKOGP040000001">
    <property type="protein sequence ID" value="CAJ1897654.1"/>
    <property type="molecule type" value="Genomic_DNA"/>
</dbReference>
<dbReference type="InterPro" id="IPR016088">
    <property type="entry name" value="Chalcone_isomerase_3-sand"/>
</dbReference>
<dbReference type="SUPFAM" id="SSF54626">
    <property type="entry name" value="Chalcone isomerase"/>
    <property type="match status" value="1"/>
</dbReference>